<comment type="caution">
    <text evidence="1">The sequence shown here is derived from an EMBL/GenBank/DDBJ whole genome shotgun (WGS) entry which is preliminary data.</text>
</comment>
<dbReference type="GO" id="GO:0005737">
    <property type="term" value="C:cytoplasm"/>
    <property type="evidence" value="ECO:0007669"/>
    <property type="project" value="TreeGrafter"/>
</dbReference>
<dbReference type="Pfam" id="PF02423">
    <property type="entry name" value="OCD_Mu_crystall"/>
    <property type="match status" value="1"/>
</dbReference>
<name>A0A6N7RS27_9ACTN</name>
<dbReference type="PANTHER" id="PTHR13812">
    <property type="entry name" value="KETIMINE REDUCTASE MU-CRYSTALLIN"/>
    <property type="match status" value="1"/>
</dbReference>
<reference evidence="2" key="1">
    <citation type="submission" date="2019-08" db="EMBL/GenBank/DDBJ databases">
        <title>Arthrobacter sp. nov., isolated from plateau pika and Tibetan wild ass.</title>
        <authorList>
            <person name="Ge Y."/>
        </authorList>
    </citation>
    <scope>NUCLEOTIDE SEQUENCE [LARGE SCALE GENOMIC DNA]</scope>
    <source>
        <strain evidence="2">HF-4214</strain>
    </source>
</reference>
<dbReference type="RefSeq" id="WP_154334933.1">
    <property type="nucleotide sequence ID" value="NZ_VTFY01000021.1"/>
</dbReference>
<dbReference type="Proteomes" id="UP000438093">
    <property type="component" value="Unassembled WGS sequence"/>
</dbReference>
<dbReference type="PANTHER" id="PTHR13812:SF19">
    <property type="entry name" value="KETIMINE REDUCTASE MU-CRYSTALLIN"/>
    <property type="match status" value="1"/>
</dbReference>
<organism evidence="1 2">
    <name type="scientific">Eggerthella guodeyinii</name>
    <dbReference type="NCBI Taxonomy" id="2690837"/>
    <lineage>
        <taxon>Bacteria</taxon>
        <taxon>Bacillati</taxon>
        <taxon>Actinomycetota</taxon>
        <taxon>Coriobacteriia</taxon>
        <taxon>Eggerthellales</taxon>
        <taxon>Eggerthellaceae</taxon>
        <taxon>Eggerthella</taxon>
    </lineage>
</organism>
<accession>A0A6N7RS27</accession>
<dbReference type="InterPro" id="IPR023401">
    <property type="entry name" value="ODC_N"/>
</dbReference>
<gene>
    <name evidence="1" type="ORF">GJG86_16490</name>
</gene>
<sequence length="317" mass="35774">MKVISFQNIIELHIDPVEAYRWTTEMIERKANALMPPKISMKPGDGIFCNVMPSIVSDGQGGLWGGVKVVTRYPHRIPSLDSKILLYDANNGDFQCIMDANWITAMRTGAVAAHSIQLLAKADFKTIGLVGLGNSARAAIHVLAKVQPEREINLRLLKYKEQELDFVKRFRNYDNLTFSFVDSTEDLVKGSDVVVSAATYLPNDIAPDNCFDEGILVVPIHTLGFTNCDLFFDKVFADDYDHVSNFRYFDKFKSFAEVSDVVNGKAKGRENSRERILAYNIGVSMHDINFAARIYQMTQSADMPAIDLKEPREKFWI</sequence>
<dbReference type="Gene3D" id="3.30.1780.10">
    <property type="entry name" value="ornithine cyclodeaminase, domain 1"/>
    <property type="match status" value="1"/>
</dbReference>
<dbReference type="InterPro" id="IPR003462">
    <property type="entry name" value="ODC_Mu_crystall"/>
</dbReference>
<keyword evidence="2" id="KW-1185">Reference proteome</keyword>
<dbReference type="EMBL" id="VTFY01000021">
    <property type="protein sequence ID" value="MRX84076.1"/>
    <property type="molecule type" value="Genomic_DNA"/>
</dbReference>
<dbReference type="SUPFAM" id="SSF51735">
    <property type="entry name" value="NAD(P)-binding Rossmann-fold domains"/>
    <property type="match status" value="1"/>
</dbReference>
<protein>
    <submittedName>
        <fullName evidence="1">Ornithine cyclodeaminase</fullName>
    </submittedName>
</protein>
<dbReference type="AlphaFoldDB" id="A0A6N7RS27"/>
<evidence type="ECO:0000313" key="1">
    <source>
        <dbReference type="EMBL" id="MRX84076.1"/>
    </source>
</evidence>
<evidence type="ECO:0000313" key="2">
    <source>
        <dbReference type="Proteomes" id="UP000438093"/>
    </source>
</evidence>
<proteinExistence type="predicted"/>
<dbReference type="Gene3D" id="3.40.50.720">
    <property type="entry name" value="NAD(P)-binding Rossmann-like Domain"/>
    <property type="match status" value="1"/>
</dbReference>
<dbReference type="InterPro" id="IPR036291">
    <property type="entry name" value="NAD(P)-bd_dom_sf"/>
</dbReference>